<evidence type="ECO:0000313" key="2">
    <source>
        <dbReference type="EMBL" id="KUG27763.1"/>
    </source>
</evidence>
<feature type="transmembrane region" description="Helical" evidence="1">
    <location>
        <begin position="12"/>
        <end position="31"/>
    </location>
</feature>
<name>A0A0W8G5I7_9ZZZZ</name>
<reference evidence="2" key="1">
    <citation type="journal article" date="2015" name="Proc. Natl. Acad. Sci. U.S.A.">
        <title>Networks of energetic and metabolic interactions define dynamics in microbial communities.</title>
        <authorList>
            <person name="Embree M."/>
            <person name="Liu J.K."/>
            <person name="Al-Bassam M.M."/>
            <person name="Zengler K."/>
        </authorList>
    </citation>
    <scope>NUCLEOTIDE SEQUENCE</scope>
</reference>
<keyword evidence="1" id="KW-0472">Membrane</keyword>
<gene>
    <name evidence="2" type="ORF">ASZ90_002386</name>
</gene>
<sequence length="240" mass="26356">MVTNKKALSMGMILLVSFAGVFFLIMMPIFGDGKTGLDYSDDLFNKLSKGSSYFIPAVKEQIKEFDGKQAKVAVKFKSEDDAKQSLAVMTKAGFTAAQAGDTLNLDVDLGKMLAKVVDDADVMYHDDGAKVGAFYGLDKDAEGKLAMKAWWTLLASMIKPLQKEKQIPMANAVNLVNQKAIEPAYNFYGIKAESILDKIPTASGLLIFYVIYTMWYGFGIFEVFNGIGLSMSKSKVKKEV</sequence>
<organism evidence="2">
    <name type="scientific">hydrocarbon metagenome</name>
    <dbReference type="NCBI Taxonomy" id="938273"/>
    <lineage>
        <taxon>unclassified sequences</taxon>
        <taxon>metagenomes</taxon>
        <taxon>ecological metagenomes</taxon>
    </lineage>
</organism>
<keyword evidence="1" id="KW-0812">Transmembrane</keyword>
<feature type="transmembrane region" description="Helical" evidence="1">
    <location>
        <begin position="206"/>
        <end position="229"/>
    </location>
</feature>
<dbReference type="AlphaFoldDB" id="A0A0W8G5I7"/>
<comment type="caution">
    <text evidence="2">The sequence shown here is derived from an EMBL/GenBank/DDBJ whole genome shotgun (WGS) entry which is preliminary data.</text>
</comment>
<evidence type="ECO:0000256" key="1">
    <source>
        <dbReference type="SAM" id="Phobius"/>
    </source>
</evidence>
<accession>A0A0W8G5I7</accession>
<protein>
    <submittedName>
        <fullName evidence="2">Uncharacterized protein</fullName>
    </submittedName>
</protein>
<keyword evidence="1" id="KW-1133">Transmembrane helix</keyword>
<proteinExistence type="predicted"/>
<dbReference type="EMBL" id="LNQE01000291">
    <property type="protein sequence ID" value="KUG27763.1"/>
    <property type="molecule type" value="Genomic_DNA"/>
</dbReference>